<dbReference type="GO" id="GO:0060320">
    <property type="term" value="P:rejection of self pollen"/>
    <property type="evidence" value="ECO:0007669"/>
    <property type="project" value="UniProtKB-KW"/>
</dbReference>
<evidence type="ECO:0000256" key="2">
    <source>
        <dbReference type="ARBA" id="ARBA00005581"/>
    </source>
</evidence>
<keyword evidence="4" id="KW-0964">Secreted</keyword>
<dbReference type="Pfam" id="PF05938">
    <property type="entry name" value="Self-incomp_S1"/>
    <property type="match status" value="1"/>
</dbReference>
<proteinExistence type="inferred from homology"/>
<dbReference type="EMBL" id="AYRZ02000003">
    <property type="protein sequence ID" value="PHT85311.1"/>
    <property type="molecule type" value="Genomic_DNA"/>
</dbReference>
<gene>
    <name evidence="7" type="ORF">T459_07417</name>
</gene>
<protein>
    <recommendedName>
        <fullName evidence="9">S-protein homolog</fullName>
    </recommendedName>
</protein>
<evidence type="ECO:0000256" key="4">
    <source>
        <dbReference type="ARBA" id="ARBA00022525"/>
    </source>
</evidence>
<keyword evidence="5 6" id="KW-0732">Signal</keyword>
<comment type="caution">
    <text evidence="7">The sequence shown here is derived from an EMBL/GenBank/DDBJ whole genome shotgun (WGS) entry which is preliminary data.</text>
</comment>
<dbReference type="AlphaFoldDB" id="A0A2G2ZTP0"/>
<comment type="similarity">
    <text evidence="2">Belongs to the plant self-incompatibility (S1) protein family.</text>
</comment>
<dbReference type="GO" id="GO:0005576">
    <property type="term" value="C:extracellular region"/>
    <property type="evidence" value="ECO:0007669"/>
    <property type="project" value="UniProtKB-SubCell"/>
</dbReference>
<evidence type="ECO:0000256" key="3">
    <source>
        <dbReference type="ARBA" id="ARBA00022471"/>
    </source>
</evidence>
<evidence type="ECO:0000313" key="8">
    <source>
        <dbReference type="Proteomes" id="UP000222542"/>
    </source>
</evidence>
<dbReference type="Proteomes" id="UP000222542">
    <property type="component" value="Unassembled WGS sequence"/>
</dbReference>
<reference evidence="7 8" key="1">
    <citation type="journal article" date="2014" name="Nat. Genet.">
        <title>Genome sequence of the hot pepper provides insights into the evolution of pungency in Capsicum species.</title>
        <authorList>
            <person name="Kim S."/>
            <person name="Park M."/>
            <person name="Yeom S.I."/>
            <person name="Kim Y.M."/>
            <person name="Lee J.M."/>
            <person name="Lee H.A."/>
            <person name="Seo E."/>
            <person name="Choi J."/>
            <person name="Cheong K."/>
            <person name="Kim K.T."/>
            <person name="Jung K."/>
            <person name="Lee G.W."/>
            <person name="Oh S.K."/>
            <person name="Bae C."/>
            <person name="Kim S.B."/>
            <person name="Lee H.Y."/>
            <person name="Kim S.Y."/>
            <person name="Kim M.S."/>
            <person name="Kang B.C."/>
            <person name="Jo Y.D."/>
            <person name="Yang H.B."/>
            <person name="Jeong H.J."/>
            <person name="Kang W.H."/>
            <person name="Kwon J.K."/>
            <person name="Shin C."/>
            <person name="Lim J.Y."/>
            <person name="Park J.H."/>
            <person name="Huh J.H."/>
            <person name="Kim J.S."/>
            <person name="Kim B.D."/>
            <person name="Cohen O."/>
            <person name="Paran I."/>
            <person name="Suh M.C."/>
            <person name="Lee S.B."/>
            <person name="Kim Y.K."/>
            <person name="Shin Y."/>
            <person name="Noh S.J."/>
            <person name="Park J."/>
            <person name="Seo Y.S."/>
            <person name="Kwon S.Y."/>
            <person name="Kim H.A."/>
            <person name="Park J.M."/>
            <person name="Kim H.J."/>
            <person name="Choi S.B."/>
            <person name="Bosland P.W."/>
            <person name="Reeves G."/>
            <person name="Jo S.H."/>
            <person name="Lee B.W."/>
            <person name="Cho H.T."/>
            <person name="Choi H.S."/>
            <person name="Lee M.S."/>
            <person name="Yu Y."/>
            <person name="Do Choi Y."/>
            <person name="Park B.S."/>
            <person name="van Deynze A."/>
            <person name="Ashrafi H."/>
            <person name="Hill T."/>
            <person name="Kim W.T."/>
            <person name="Pai H.S."/>
            <person name="Ahn H.K."/>
            <person name="Yeam I."/>
            <person name="Giovannoni J.J."/>
            <person name="Rose J.K."/>
            <person name="Sorensen I."/>
            <person name="Lee S.J."/>
            <person name="Kim R.W."/>
            <person name="Choi I.Y."/>
            <person name="Choi B.S."/>
            <person name="Lim J.S."/>
            <person name="Lee Y.H."/>
            <person name="Choi D."/>
        </authorList>
    </citation>
    <scope>NUCLEOTIDE SEQUENCE [LARGE SCALE GENOMIC DNA]</scope>
    <source>
        <strain evidence="8">cv. CM334</strain>
    </source>
</reference>
<dbReference type="InterPro" id="IPR010264">
    <property type="entry name" value="Self-incomp_S1"/>
</dbReference>
<evidence type="ECO:0000256" key="6">
    <source>
        <dbReference type="SAM" id="SignalP"/>
    </source>
</evidence>
<dbReference type="OMA" id="HEDGLCM"/>
<feature type="chain" id="PRO_5013753938" description="S-protein homolog" evidence="6">
    <location>
        <begin position="26"/>
        <end position="149"/>
    </location>
</feature>
<dbReference type="Gramene" id="PHT85311">
    <property type="protein sequence ID" value="PHT85311"/>
    <property type="gene ID" value="T459_07417"/>
</dbReference>
<keyword evidence="8" id="KW-1185">Reference proteome</keyword>
<accession>A0A2G2ZTP0</accession>
<organism evidence="7 8">
    <name type="scientific">Capsicum annuum</name>
    <name type="common">Capsicum pepper</name>
    <dbReference type="NCBI Taxonomy" id="4072"/>
    <lineage>
        <taxon>Eukaryota</taxon>
        <taxon>Viridiplantae</taxon>
        <taxon>Streptophyta</taxon>
        <taxon>Embryophyta</taxon>
        <taxon>Tracheophyta</taxon>
        <taxon>Spermatophyta</taxon>
        <taxon>Magnoliopsida</taxon>
        <taxon>eudicotyledons</taxon>
        <taxon>Gunneridae</taxon>
        <taxon>Pentapetalae</taxon>
        <taxon>asterids</taxon>
        <taxon>lamiids</taxon>
        <taxon>Solanales</taxon>
        <taxon>Solanaceae</taxon>
        <taxon>Solanoideae</taxon>
        <taxon>Capsiceae</taxon>
        <taxon>Capsicum</taxon>
    </lineage>
</organism>
<feature type="signal peptide" evidence="6">
    <location>
        <begin position="1"/>
        <end position="25"/>
    </location>
</feature>
<keyword evidence="3" id="KW-0713">Self-incompatibility</keyword>
<reference evidence="7 8" key="2">
    <citation type="journal article" date="2017" name="Genome Biol.">
        <title>New reference genome sequences of hot pepper reveal the massive evolution of plant disease-resistance genes by retroduplication.</title>
        <authorList>
            <person name="Kim S."/>
            <person name="Park J."/>
            <person name="Yeom S.I."/>
            <person name="Kim Y.M."/>
            <person name="Seo E."/>
            <person name="Kim K.T."/>
            <person name="Kim M.S."/>
            <person name="Lee J.M."/>
            <person name="Cheong K."/>
            <person name="Shin H.S."/>
            <person name="Kim S.B."/>
            <person name="Han K."/>
            <person name="Lee J."/>
            <person name="Park M."/>
            <person name="Lee H.A."/>
            <person name="Lee H.Y."/>
            <person name="Lee Y."/>
            <person name="Oh S."/>
            <person name="Lee J.H."/>
            <person name="Choi E."/>
            <person name="Choi E."/>
            <person name="Lee S.E."/>
            <person name="Jeon J."/>
            <person name="Kim H."/>
            <person name="Choi G."/>
            <person name="Song H."/>
            <person name="Lee J."/>
            <person name="Lee S.C."/>
            <person name="Kwon J.K."/>
            <person name="Lee H.Y."/>
            <person name="Koo N."/>
            <person name="Hong Y."/>
            <person name="Kim R.W."/>
            <person name="Kang W.H."/>
            <person name="Huh J.H."/>
            <person name="Kang B.C."/>
            <person name="Yang T.J."/>
            <person name="Lee Y.H."/>
            <person name="Bennetzen J.L."/>
            <person name="Choi D."/>
        </authorList>
    </citation>
    <scope>NUCLEOTIDE SEQUENCE [LARGE SCALE GENOMIC DNA]</scope>
    <source>
        <strain evidence="8">cv. CM334</strain>
    </source>
</reference>
<evidence type="ECO:0000256" key="5">
    <source>
        <dbReference type="ARBA" id="ARBA00022729"/>
    </source>
</evidence>
<comment type="subcellular location">
    <subcellularLocation>
        <location evidence="1">Secreted</location>
    </subcellularLocation>
</comment>
<name>A0A2G2ZTP0_CAPAN</name>
<sequence length="149" mass="16763">MSSSSSQYNLVLCLFLLSFSSLINSQTIDDYFVVRMTNETPSTANAGCYVNGEDIGSFAMESGETYEYDGNILRGVNNTLSCEMKLDEKHGFFNLFDLNDTKICHSASEVCNWSIHEDGLCMLVAHKCVLFKWDTSTTHHSFRNVEVNL</sequence>
<evidence type="ECO:0000256" key="1">
    <source>
        <dbReference type="ARBA" id="ARBA00004613"/>
    </source>
</evidence>
<evidence type="ECO:0000313" key="7">
    <source>
        <dbReference type="EMBL" id="PHT85311.1"/>
    </source>
</evidence>
<evidence type="ECO:0008006" key="9">
    <source>
        <dbReference type="Google" id="ProtNLM"/>
    </source>
</evidence>